<dbReference type="AlphaFoldDB" id="A0ABD6GI14"/>
<dbReference type="PIRSF" id="PIRSF000429">
    <property type="entry name" value="Ac-CoA_Ac_transf"/>
    <property type="match status" value="1"/>
</dbReference>
<evidence type="ECO:0000256" key="9">
    <source>
        <dbReference type="ARBA" id="ARBA00022752"/>
    </source>
</evidence>
<evidence type="ECO:0000256" key="4">
    <source>
        <dbReference type="ARBA" id="ARBA00010982"/>
    </source>
</evidence>
<evidence type="ECO:0000256" key="3">
    <source>
        <dbReference type="ARBA" id="ARBA00005071"/>
    </source>
</evidence>
<comment type="subunit">
    <text evidence="5">Homotetramer.</text>
</comment>
<gene>
    <name evidence="21" type="primary">pcaF</name>
    <name evidence="21" type="ORF">BBK91_000380</name>
    <name evidence="20" type="ORF">BBL17_002200</name>
</gene>
<evidence type="ECO:0000256" key="1">
    <source>
        <dbReference type="ARBA" id="ARBA00003720"/>
    </source>
</evidence>
<evidence type="ECO:0000256" key="2">
    <source>
        <dbReference type="ARBA" id="ARBA00004683"/>
    </source>
</evidence>
<dbReference type="GO" id="GO:0044281">
    <property type="term" value="P:small molecule metabolic process"/>
    <property type="evidence" value="ECO:0007669"/>
    <property type="project" value="UniProtKB-ARBA"/>
</dbReference>
<dbReference type="EC" id="2.3.1.174" evidence="6"/>
<keyword evidence="11 17" id="KW-0012">Acyltransferase</keyword>
<comment type="pathway">
    <text evidence="3">Aromatic compound metabolism; beta-ketoadipate pathway; acetyl-CoA and succinyl-CoA from 3-oxoadipate: step 2/2.</text>
</comment>
<evidence type="ECO:0000256" key="17">
    <source>
        <dbReference type="RuleBase" id="RU003557"/>
    </source>
</evidence>
<evidence type="ECO:0000256" key="15">
    <source>
        <dbReference type="ARBA" id="ARBA00080155"/>
    </source>
</evidence>
<keyword evidence="22" id="KW-1185">Reference proteome</keyword>
<dbReference type="Gene3D" id="3.40.47.10">
    <property type="match status" value="1"/>
</dbReference>
<evidence type="ECO:0000259" key="19">
    <source>
        <dbReference type="Pfam" id="PF02803"/>
    </source>
</evidence>
<dbReference type="Pfam" id="PF02803">
    <property type="entry name" value="Thiolase_C"/>
    <property type="match status" value="1"/>
</dbReference>
<comment type="pathway">
    <text evidence="12">Metabolic intermediate biosynthesis; (R)-mevalonate biosynthesis; (R)-mevalonate from acetyl-CoA: step 1/3.</text>
</comment>
<feature type="domain" description="Thiolase N-terminal" evidence="18">
    <location>
        <begin position="5"/>
        <end position="268"/>
    </location>
</feature>
<dbReference type="GO" id="GO:0033812">
    <property type="term" value="F:3-oxoadipyl-CoA thiolase activity"/>
    <property type="evidence" value="ECO:0007669"/>
    <property type="project" value="UniProtKB-EC"/>
</dbReference>
<protein>
    <recommendedName>
        <fullName evidence="7">Beta-ketoadipyl-CoA thiolase</fullName>
        <ecNumber evidence="6">2.3.1.174</ecNumber>
    </recommendedName>
    <alternativeName>
        <fullName evidence="13">3-oxoadipyl-CoA thiolase</fullName>
    </alternativeName>
    <alternativeName>
        <fullName evidence="15">Beta-ketothiolase</fullName>
    </alternativeName>
</protein>
<dbReference type="NCBIfam" id="NF006551">
    <property type="entry name" value="PRK09050.1"/>
    <property type="match status" value="1"/>
</dbReference>
<dbReference type="GO" id="GO:0042619">
    <property type="term" value="P:poly-hydroxybutyrate biosynthetic process"/>
    <property type="evidence" value="ECO:0007669"/>
    <property type="project" value="UniProtKB-KW"/>
</dbReference>
<evidence type="ECO:0000313" key="22">
    <source>
        <dbReference type="Proteomes" id="UP000179454"/>
    </source>
</evidence>
<dbReference type="InterPro" id="IPR020615">
    <property type="entry name" value="Thiolase_acyl_enz_int_AS"/>
</dbReference>
<dbReference type="NCBIfam" id="TIGR02430">
    <property type="entry name" value="pcaF"/>
    <property type="match status" value="1"/>
</dbReference>
<evidence type="ECO:0000256" key="13">
    <source>
        <dbReference type="ARBA" id="ARBA00041222"/>
    </source>
</evidence>
<dbReference type="SUPFAM" id="SSF53901">
    <property type="entry name" value="Thiolase-like"/>
    <property type="match status" value="2"/>
</dbReference>
<feature type="active site" description="Proton acceptor" evidence="16">
    <location>
        <position position="387"/>
    </location>
</feature>
<evidence type="ECO:0000256" key="5">
    <source>
        <dbReference type="ARBA" id="ARBA00011881"/>
    </source>
</evidence>
<evidence type="ECO:0000256" key="6">
    <source>
        <dbReference type="ARBA" id="ARBA00012233"/>
    </source>
</evidence>
<dbReference type="PANTHER" id="PTHR18919:SF107">
    <property type="entry name" value="ACETYL-COA ACETYLTRANSFERASE, CYTOSOLIC"/>
    <property type="match status" value="1"/>
</dbReference>
<feature type="active site" description="Proton acceptor" evidence="16">
    <location>
        <position position="357"/>
    </location>
</feature>
<evidence type="ECO:0000256" key="12">
    <source>
        <dbReference type="ARBA" id="ARBA00037924"/>
    </source>
</evidence>
<accession>A0ABD6GI14</accession>
<proteinExistence type="inferred from homology"/>
<name>A0ABD6GI14_AGRVI</name>
<dbReference type="Proteomes" id="UP000179454">
    <property type="component" value="Unassembled WGS sequence"/>
</dbReference>
<evidence type="ECO:0000256" key="8">
    <source>
        <dbReference type="ARBA" id="ARBA00022679"/>
    </source>
</evidence>
<dbReference type="InterPro" id="IPR016039">
    <property type="entry name" value="Thiolase-like"/>
</dbReference>
<evidence type="ECO:0000313" key="21">
    <source>
        <dbReference type="EMBL" id="MUP08329.1"/>
    </source>
</evidence>
<dbReference type="Pfam" id="PF00108">
    <property type="entry name" value="Thiolase_N"/>
    <property type="match status" value="1"/>
</dbReference>
<comment type="caution">
    <text evidence="21">The sequence shown here is derived from an EMBL/GenBank/DDBJ whole genome shotgun (WGS) entry which is preliminary data.</text>
</comment>
<comment type="function">
    <text evidence="1">Catalyzes thiolytic cleavage of beta-ketoadipyl-CoA to succinyl-CoA and acetyl-CoA.</text>
</comment>
<evidence type="ECO:0000256" key="14">
    <source>
        <dbReference type="ARBA" id="ARBA00048527"/>
    </source>
</evidence>
<dbReference type="InterPro" id="IPR020617">
    <property type="entry name" value="Thiolase_C"/>
</dbReference>
<dbReference type="FunFam" id="3.40.47.10:FF:000010">
    <property type="entry name" value="Acetyl-CoA acetyltransferase (Thiolase)"/>
    <property type="match status" value="1"/>
</dbReference>
<evidence type="ECO:0000256" key="7">
    <source>
        <dbReference type="ARBA" id="ARBA00016181"/>
    </source>
</evidence>
<comment type="similarity">
    <text evidence="4 17">Belongs to the thiolase-like superfamily. Thiolase family.</text>
</comment>
<feature type="active site" description="Acyl-thioester intermediate" evidence="16">
    <location>
        <position position="90"/>
    </location>
</feature>
<dbReference type="InterPro" id="IPR020613">
    <property type="entry name" value="Thiolase_CS"/>
</dbReference>
<dbReference type="EMBL" id="MBFE02000001">
    <property type="protein sequence ID" value="MUO40616.1"/>
    <property type="molecule type" value="Genomic_DNA"/>
</dbReference>
<dbReference type="Proteomes" id="UP000179536">
    <property type="component" value="Unassembled WGS sequence"/>
</dbReference>
<evidence type="ECO:0000256" key="16">
    <source>
        <dbReference type="PIRSR" id="PIRSR000429-1"/>
    </source>
</evidence>
<sequence>MTEAFICDYIRTPIGRFGGALSSVRADDLGAVPLKALLAKHANLDWEAVDDVIFGCANQAGEDNRNVARMSLLLAGLPVSVTGTTINRLCGSGMDAVIAAARAVKSGESELMIAGGVESMSRAPFVMPKAETAFSRNAEIYDTTIGWRFVNPLMKKQYGVDSMPETGENVAEDYKISRQDQDAFAVRSQNKASEAQANGRLGQEITPVTIPQRKGDPVIVDKDEHPRATTIETLAKLGTPFKKEGGSVTAGNASGVNDGAAALIIASEAAARKYGLTPIARIMGGATAGVPPRVMGIGPAPASQKLLDRLGLTQQQLDVIELNEAFASQGLATLRQLGIADDDPRVNRNGGAIALGHPLGMSGARITGTAALELSLTGGRYSLSTMCIGVGQGIAVALERA</sequence>
<dbReference type="EMBL" id="MBFA02000001">
    <property type="protein sequence ID" value="MUP08329.1"/>
    <property type="molecule type" value="Genomic_DNA"/>
</dbReference>
<dbReference type="RefSeq" id="WP_012654362.1">
    <property type="nucleotide sequence ID" value="NZ_MBFA02000001.1"/>
</dbReference>
<keyword evidence="10" id="KW-0058">Aromatic hydrocarbons catabolism</keyword>
<keyword evidence="8 17" id="KW-0808">Transferase</keyword>
<dbReference type="PANTHER" id="PTHR18919">
    <property type="entry name" value="ACETYL-COA C-ACYLTRANSFERASE"/>
    <property type="match status" value="1"/>
</dbReference>
<dbReference type="CDD" id="cd00751">
    <property type="entry name" value="thiolase"/>
    <property type="match status" value="1"/>
</dbReference>
<comment type="pathway">
    <text evidence="2">Biopolymer metabolism; poly-(R)-3-hydroxybutanoate biosynthesis.</text>
</comment>
<evidence type="ECO:0000313" key="20">
    <source>
        <dbReference type="EMBL" id="MUO40616.1"/>
    </source>
</evidence>
<dbReference type="InterPro" id="IPR020616">
    <property type="entry name" value="Thiolase_N"/>
</dbReference>
<dbReference type="InterPro" id="IPR002155">
    <property type="entry name" value="Thiolase"/>
</dbReference>
<comment type="catalytic activity">
    <reaction evidence="14">
        <text>succinyl-CoA + acetyl-CoA = 3-oxoadipyl-CoA + CoA</text>
        <dbReference type="Rhea" id="RHEA:19481"/>
        <dbReference type="ChEBI" id="CHEBI:57287"/>
        <dbReference type="ChEBI" id="CHEBI:57288"/>
        <dbReference type="ChEBI" id="CHEBI:57292"/>
        <dbReference type="ChEBI" id="CHEBI:57348"/>
        <dbReference type="EC" id="2.3.1.174"/>
    </reaction>
</comment>
<evidence type="ECO:0000256" key="11">
    <source>
        <dbReference type="ARBA" id="ARBA00023315"/>
    </source>
</evidence>
<keyword evidence="9" id="KW-0583">PHB biosynthesis</keyword>
<dbReference type="PROSITE" id="PS00098">
    <property type="entry name" value="THIOLASE_1"/>
    <property type="match status" value="1"/>
</dbReference>
<evidence type="ECO:0000259" key="18">
    <source>
        <dbReference type="Pfam" id="PF00108"/>
    </source>
</evidence>
<feature type="domain" description="Thiolase C-terminal" evidence="19">
    <location>
        <begin position="276"/>
        <end position="400"/>
    </location>
</feature>
<evidence type="ECO:0000256" key="10">
    <source>
        <dbReference type="ARBA" id="ARBA00022797"/>
    </source>
</evidence>
<reference evidence="22 23" key="1">
    <citation type="submission" date="2019-11" db="EMBL/GenBank/DDBJ databases">
        <title>Whole-genome sequencing of Allorhizobium vitis.</title>
        <authorList>
            <person name="Gan H.M."/>
            <person name="Savka M.A."/>
        </authorList>
    </citation>
    <scope>NUCLEOTIDE SEQUENCE [LARGE SCALE GENOMIC DNA]</scope>
    <source>
        <strain evidence="21 23">RF2/1</strain>
        <strain evidence="20 22">T1/7</strain>
    </source>
</reference>
<dbReference type="NCBIfam" id="TIGR01930">
    <property type="entry name" value="AcCoA-C-Actrans"/>
    <property type="match status" value="1"/>
</dbReference>
<organism evidence="21 23">
    <name type="scientific">Agrobacterium vitis</name>
    <name type="common">Rhizobium vitis</name>
    <dbReference type="NCBI Taxonomy" id="373"/>
    <lineage>
        <taxon>Bacteria</taxon>
        <taxon>Pseudomonadati</taxon>
        <taxon>Pseudomonadota</taxon>
        <taxon>Alphaproteobacteria</taxon>
        <taxon>Hyphomicrobiales</taxon>
        <taxon>Rhizobiaceae</taxon>
        <taxon>Rhizobium/Agrobacterium group</taxon>
        <taxon>Agrobacterium</taxon>
    </lineage>
</organism>
<evidence type="ECO:0000313" key="23">
    <source>
        <dbReference type="Proteomes" id="UP000179536"/>
    </source>
</evidence>
<dbReference type="PROSITE" id="PS00737">
    <property type="entry name" value="THIOLASE_2"/>
    <property type="match status" value="1"/>
</dbReference>
<dbReference type="InterPro" id="IPR012793">
    <property type="entry name" value="PcaF"/>
</dbReference>